<proteinExistence type="predicted"/>
<dbReference type="AntiFam" id="ANF00007">
    <property type="entry name" value="Shadow ORF (opposite clpB)"/>
</dbReference>
<gene>
    <name evidence="1" type="ORF">SDC9_83728</name>
</gene>
<reference evidence="1" key="1">
    <citation type="submission" date="2019-08" db="EMBL/GenBank/DDBJ databases">
        <authorList>
            <person name="Kucharzyk K."/>
            <person name="Murdoch R.W."/>
            <person name="Higgins S."/>
            <person name="Loffler F."/>
        </authorList>
    </citation>
    <scope>NUCLEOTIDE SEQUENCE</scope>
</reference>
<accession>A0A644Z8I1</accession>
<comment type="caution">
    <text evidence="1">The sequence shown here is derived from an EMBL/GenBank/DDBJ whole genome shotgun (WGS) entry which is preliminary data.</text>
</comment>
<protein>
    <submittedName>
        <fullName evidence="1">Uncharacterized protein</fullName>
    </submittedName>
</protein>
<name>A0A644Z8I1_9ZZZZ</name>
<organism evidence="1">
    <name type="scientific">bioreactor metagenome</name>
    <dbReference type="NCBI Taxonomy" id="1076179"/>
    <lineage>
        <taxon>unclassified sequences</taxon>
        <taxon>metagenomes</taxon>
        <taxon>ecological metagenomes</taxon>
    </lineage>
</organism>
<dbReference type="AlphaFoldDB" id="A0A644Z8I1"/>
<dbReference type="EMBL" id="VSSQ01007836">
    <property type="protein sequence ID" value="MPM37122.1"/>
    <property type="molecule type" value="Genomic_DNA"/>
</dbReference>
<evidence type="ECO:0000313" key="1">
    <source>
        <dbReference type="EMBL" id="MPM37122.1"/>
    </source>
</evidence>
<sequence length="134" mass="14284">MQQLFPLALHQACHGNAGPPLDDPGDFLLAHLIPQQGAALTRRGGGLLGLQGLFDLGNPAIFQLGGLIQIILPLGLFHFGIQGLQLLPELLHLADGVLFVLPLGLFGLKVLPQLGQLPLDFRQMLPGQRVGLLL</sequence>